<sequence length="143" mass="16618">MNTLKISIITCFSILYSLTSFAEVKSNVSIEIGSFDSIPSEIDGGCCVFYKYPNKMRNKSYIMVNDLATTAYMVINRRLEEFTLVSNWKDVFWYKNKRFTLKVTINHTQSKGDNEFYKVKGILIVEDRNKNQQKLSFCGNCSW</sequence>
<name>A0A7D4FXA1_9BACT</name>
<dbReference type="AlphaFoldDB" id="A0A7D4FXA1"/>
<organism evidence="2 3">
    <name type="scientific">Prevotella melaninogenica</name>
    <dbReference type="NCBI Taxonomy" id="28132"/>
    <lineage>
        <taxon>Bacteria</taxon>
        <taxon>Pseudomonadati</taxon>
        <taxon>Bacteroidota</taxon>
        <taxon>Bacteroidia</taxon>
        <taxon>Bacteroidales</taxon>
        <taxon>Prevotellaceae</taxon>
        <taxon>Prevotella</taxon>
    </lineage>
</organism>
<evidence type="ECO:0000313" key="2">
    <source>
        <dbReference type="EMBL" id="QKH88025.1"/>
    </source>
</evidence>
<keyword evidence="1" id="KW-0732">Signal</keyword>
<proteinExistence type="predicted"/>
<protein>
    <submittedName>
        <fullName evidence="2">Uncharacterized protein</fullName>
    </submittedName>
</protein>
<dbReference type="RefSeq" id="WP_036885798.1">
    <property type="nucleotide sequence ID" value="NZ_CP054010.1"/>
</dbReference>
<feature type="signal peptide" evidence="1">
    <location>
        <begin position="1"/>
        <end position="22"/>
    </location>
</feature>
<evidence type="ECO:0000313" key="3">
    <source>
        <dbReference type="Proteomes" id="UP000500843"/>
    </source>
</evidence>
<dbReference type="EMBL" id="CP054010">
    <property type="protein sequence ID" value="QKH88025.1"/>
    <property type="molecule type" value="Genomic_DNA"/>
</dbReference>
<feature type="chain" id="PRO_5028836403" evidence="1">
    <location>
        <begin position="23"/>
        <end position="143"/>
    </location>
</feature>
<reference evidence="2 3" key="1">
    <citation type="submission" date="2020-05" db="EMBL/GenBank/DDBJ databases">
        <title>FDA dAtabase for Regulatory Grade micrObial Sequences (FDA-ARGOS): Supporting development and validation of Infectious Disease Dx tests.</title>
        <authorList>
            <person name="Moreno J."/>
            <person name="Tallon L."/>
            <person name="Sadzewicz L."/>
            <person name="Zhao X."/>
            <person name="Vavikolanu K."/>
            <person name="Mehta A."/>
            <person name="Aluvathingal J."/>
            <person name="Nadendla S."/>
            <person name="Myers T."/>
            <person name="Yan Y."/>
            <person name="Sichtig H."/>
        </authorList>
    </citation>
    <scope>NUCLEOTIDE SEQUENCE [LARGE SCALE GENOMIC DNA]</scope>
    <source>
        <strain evidence="2 3">FDAARGOS_760</strain>
    </source>
</reference>
<dbReference type="Proteomes" id="UP000500843">
    <property type="component" value="Chromosome 1"/>
</dbReference>
<evidence type="ECO:0000256" key="1">
    <source>
        <dbReference type="SAM" id="SignalP"/>
    </source>
</evidence>
<accession>A0A7D4FXA1</accession>
<gene>
    <name evidence="2" type="ORF">FIU21_03385</name>
</gene>